<dbReference type="InterPro" id="IPR050202">
    <property type="entry name" value="Cyt/Deoxycyt_deaminase"/>
</dbReference>
<comment type="cofactor">
    <cofactor evidence="1">
        <name>Zn(2+)</name>
        <dbReference type="ChEBI" id="CHEBI:29105"/>
    </cofactor>
</comment>
<keyword evidence="8" id="KW-0862">Zinc</keyword>
<evidence type="ECO:0000256" key="2">
    <source>
        <dbReference type="ARBA" id="ARBA00003949"/>
    </source>
</evidence>
<sequence>MPCHDSGFKLFANPLFQSNTSFTARPPEEDFRVVELHQCIACDDGSVSLDIRDGDNAACDLAEWPVRGHSPSDLFLLAGGYVVNSMSVKPSSKNVSMEIDAPSEDDIARLIQAAVAARNHAYAPHSHFYVGAALLMHDGKIIEGCNVENASYSLTQCAERVAVTSSVAVGYRDFRAIAIASIGGAMPCGACRQVLAEFGLDMFVYTVDVIDGDRQVRRLSELFPDAFSNTDIPSS</sequence>
<dbReference type="InterPro" id="IPR006262">
    <property type="entry name" value="Cyt_deam_tetra"/>
</dbReference>
<dbReference type="SUPFAM" id="SSF53927">
    <property type="entry name" value="Cytidine deaminase-like"/>
    <property type="match status" value="1"/>
</dbReference>
<comment type="catalytic activity">
    <reaction evidence="10">
        <text>2'-deoxycytidine + H2O + H(+) = 2'-deoxyuridine + NH4(+)</text>
        <dbReference type="Rhea" id="RHEA:13433"/>
        <dbReference type="ChEBI" id="CHEBI:15377"/>
        <dbReference type="ChEBI" id="CHEBI:15378"/>
        <dbReference type="ChEBI" id="CHEBI:15698"/>
        <dbReference type="ChEBI" id="CHEBI:16450"/>
        <dbReference type="ChEBI" id="CHEBI:28938"/>
        <dbReference type="EC" id="3.5.4.5"/>
    </reaction>
</comment>
<dbReference type="NCBIfam" id="TIGR01354">
    <property type="entry name" value="cyt_deam_tetra"/>
    <property type="match status" value="1"/>
</dbReference>
<keyword evidence="6" id="KW-0479">Metal-binding</keyword>
<comment type="catalytic activity">
    <reaction evidence="11">
        <text>cytidine + H2O + H(+) = uridine + NH4(+)</text>
        <dbReference type="Rhea" id="RHEA:16069"/>
        <dbReference type="ChEBI" id="CHEBI:15377"/>
        <dbReference type="ChEBI" id="CHEBI:15378"/>
        <dbReference type="ChEBI" id="CHEBI:16704"/>
        <dbReference type="ChEBI" id="CHEBI:17562"/>
        <dbReference type="ChEBI" id="CHEBI:28938"/>
        <dbReference type="EC" id="3.5.4.5"/>
    </reaction>
</comment>
<evidence type="ECO:0000256" key="11">
    <source>
        <dbReference type="ARBA" id="ARBA00049558"/>
    </source>
</evidence>
<evidence type="ECO:0000256" key="4">
    <source>
        <dbReference type="ARBA" id="ARBA00012783"/>
    </source>
</evidence>
<evidence type="ECO:0000256" key="8">
    <source>
        <dbReference type="ARBA" id="ARBA00022833"/>
    </source>
</evidence>
<dbReference type="NCBIfam" id="NF004064">
    <property type="entry name" value="PRK05578.1"/>
    <property type="match status" value="1"/>
</dbReference>
<gene>
    <name evidence="13" type="ORF">SAMN06265222_11398</name>
</gene>
<reference evidence="13 14" key="1">
    <citation type="submission" date="2017-05" db="EMBL/GenBank/DDBJ databases">
        <authorList>
            <person name="Varghese N."/>
            <person name="Submissions S."/>
        </authorList>
    </citation>
    <scope>NUCLEOTIDE SEQUENCE [LARGE SCALE GENOMIC DNA]</scope>
    <source>
        <strain evidence="13 14">DSM 25457</strain>
    </source>
</reference>
<evidence type="ECO:0000256" key="1">
    <source>
        <dbReference type="ARBA" id="ARBA00001947"/>
    </source>
</evidence>
<comment type="similarity">
    <text evidence="3">Belongs to the cytidine and deoxycytidylate deaminase family.</text>
</comment>
<evidence type="ECO:0000256" key="7">
    <source>
        <dbReference type="ARBA" id="ARBA00022801"/>
    </source>
</evidence>
<accession>A0ABY1QHC8</accession>
<dbReference type="PANTHER" id="PTHR11644:SF2">
    <property type="entry name" value="CYTIDINE DEAMINASE"/>
    <property type="match status" value="1"/>
</dbReference>
<dbReference type="Pfam" id="PF00383">
    <property type="entry name" value="dCMP_cyt_deam_1"/>
    <property type="match status" value="1"/>
</dbReference>
<keyword evidence="14" id="KW-1185">Reference proteome</keyword>
<organism evidence="13 14">
    <name type="scientific">Neorhodopirellula lusitana</name>
    <dbReference type="NCBI Taxonomy" id="445327"/>
    <lineage>
        <taxon>Bacteria</taxon>
        <taxon>Pseudomonadati</taxon>
        <taxon>Planctomycetota</taxon>
        <taxon>Planctomycetia</taxon>
        <taxon>Pirellulales</taxon>
        <taxon>Pirellulaceae</taxon>
        <taxon>Neorhodopirellula</taxon>
    </lineage>
</organism>
<comment type="caution">
    <text evidence="13">The sequence shown here is derived from an EMBL/GenBank/DDBJ whole genome shotgun (WGS) entry which is preliminary data.</text>
</comment>
<dbReference type="PROSITE" id="PS51747">
    <property type="entry name" value="CYT_DCMP_DEAMINASES_2"/>
    <property type="match status" value="1"/>
</dbReference>
<dbReference type="InterPro" id="IPR016193">
    <property type="entry name" value="Cytidine_deaminase-like"/>
</dbReference>
<comment type="function">
    <text evidence="2">This enzyme scavenges exogenous and endogenous cytidine and 2'-deoxycytidine for UMP synthesis.</text>
</comment>
<evidence type="ECO:0000256" key="3">
    <source>
        <dbReference type="ARBA" id="ARBA00006576"/>
    </source>
</evidence>
<dbReference type="PANTHER" id="PTHR11644">
    <property type="entry name" value="CYTIDINE DEAMINASE"/>
    <property type="match status" value="1"/>
</dbReference>
<dbReference type="EC" id="3.5.4.5" evidence="4"/>
<feature type="domain" description="CMP/dCMP-type deaminase" evidence="12">
    <location>
        <begin position="105"/>
        <end position="230"/>
    </location>
</feature>
<dbReference type="InterPro" id="IPR016192">
    <property type="entry name" value="APOBEC/CMP_deaminase_Zn-bd"/>
</dbReference>
<evidence type="ECO:0000313" key="14">
    <source>
        <dbReference type="Proteomes" id="UP001158067"/>
    </source>
</evidence>
<evidence type="ECO:0000256" key="9">
    <source>
        <dbReference type="ARBA" id="ARBA00032005"/>
    </source>
</evidence>
<dbReference type="PROSITE" id="PS00903">
    <property type="entry name" value="CYT_DCMP_DEAMINASES_1"/>
    <property type="match status" value="1"/>
</dbReference>
<evidence type="ECO:0000256" key="5">
    <source>
        <dbReference type="ARBA" id="ARBA00018266"/>
    </source>
</evidence>
<keyword evidence="7" id="KW-0378">Hydrolase</keyword>
<dbReference type="EMBL" id="FXUG01000013">
    <property type="protein sequence ID" value="SMP70649.1"/>
    <property type="molecule type" value="Genomic_DNA"/>
</dbReference>
<evidence type="ECO:0000256" key="10">
    <source>
        <dbReference type="ARBA" id="ARBA00049252"/>
    </source>
</evidence>
<dbReference type="InterPro" id="IPR002125">
    <property type="entry name" value="CMP_dCMP_dom"/>
</dbReference>
<dbReference type="CDD" id="cd01283">
    <property type="entry name" value="cytidine_deaminase"/>
    <property type="match status" value="1"/>
</dbReference>
<evidence type="ECO:0000259" key="12">
    <source>
        <dbReference type="PROSITE" id="PS51747"/>
    </source>
</evidence>
<protein>
    <recommendedName>
        <fullName evidence="5">Cytidine deaminase</fullName>
        <ecNumber evidence="4">3.5.4.5</ecNumber>
    </recommendedName>
    <alternativeName>
        <fullName evidence="9">Cytidine aminohydrolase</fullName>
    </alternativeName>
</protein>
<dbReference type="Gene3D" id="3.40.140.10">
    <property type="entry name" value="Cytidine Deaminase, domain 2"/>
    <property type="match status" value="1"/>
</dbReference>
<evidence type="ECO:0000313" key="13">
    <source>
        <dbReference type="EMBL" id="SMP70649.1"/>
    </source>
</evidence>
<dbReference type="Proteomes" id="UP001158067">
    <property type="component" value="Unassembled WGS sequence"/>
</dbReference>
<name>A0ABY1QHC8_9BACT</name>
<proteinExistence type="inferred from homology"/>
<evidence type="ECO:0000256" key="6">
    <source>
        <dbReference type="ARBA" id="ARBA00022723"/>
    </source>
</evidence>